<comment type="caution">
    <text evidence="2">The sequence shown here is derived from an EMBL/GenBank/DDBJ whole genome shotgun (WGS) entry which is preliminary data.</text>
</comment>
<feature type="compositionally biased region" description="Low complexity" evidence="1">
    <location>
        <begin position="17"/>
        <end position="34"/>
    </location>
</feature>
<evidence type="ECO:0000313" key="3">
    <source>
        <dbReference type="Proteomes" id="UP001217838"/>
    </source>
</evidence>
<proteinExistence type="predicted"/>
<sequence>MRPALAACVLAVGCGGDDQSSGTQSGTGTTATSDVGLSLLPTGDGPRLDVGMLDLGTTDCGLHNGDLGLSFIWIANSTQGTVSKIDTLELKERGRYVVRPDAAGNPSRTSVNLSGDVAVANRNGGITKIHALTERCADSNGTPGIQTAEGSEFLPWGVEECIAWYTPMTYVSQRPVAWTSGVFDPAACTFREQKLWTAGMNTPGTIDIIRLDGETGAVEAMVTIDDAYVDNYGIYGGAVDARGNFWGSQVGQAKLHFVDYETLEHKSWDLEVGAYGITVDSQGYVWTCAGNASRFDPATETWQRVLAGEYGGCMEDGHGTLYKANPGGIVAIDTTTLEIKRTYALPQHIHGISVDFYGYVWGVSQGSQAYRLDPVDGSFETVGGLVGAYTYSDMTGFALRSVSVP</sequence>
<accession>A0ABT5B1M4</accession>
<dbReference type="EMBL" id="JAQNDN010000002">
    <property type="protein sequence ID" value="MDC0667585.1"/>
    <property type="molecule type" value="Genomic_DNA"/>
</dbReference>
<organism evidence="2 3">
    <name type="scientific">Nannocystis radixulma</name>
    <dbReference type="NCBI Taxonomy" id="2995305"/>
    <lineage>
        <taxon>Bacteria</taxon>
        <taxon>Pseudomonadati</taxon>
        <taxon>Myxococcota</taxon>
        <taxon>Polyangia</taxon>
        <taxon>Nannocystales</taxon>
        <taxon>Nannocystaceae</taxon>
        <taxon>Nannocystis</taxon>
    </lineage>
</organism>
<dbReference type="Gene3D" id="2.130.10.10">
    <property type="entry name" value="YVTN repeat-like/Quinoprotein amine dehydrogenase"/>
    <property type="match status" value="1"/>
</dbReference>
<evidence type="ECO:0000313" key="2">
    <source>
        <dbReference type="EMBL" id="MDC0667585.1"/>
    </source>
</evidence>
<evidence type="ECO:0000256" key="1">
    <source>
        <dbReference type="SAM" id="MobiDB-lite"/>
    </source>
</evidence>
<protein>
    <submittedName>
        <fullName evidence="2">Uncharacterized protein</fullName>
    </submittedName>
</protein>
<dbReference type="Proteomes" id="UP001217838">
    <property type="component" value="Unassembled WGS sequence"/>
</dbReference>
<name>A0ABT5B1M4_9BACT</name>
<dbReference type="InterPro" id="IPR015943">
    <property type="entry name" value="WD40/YVTN_repeat-like_dom_sf"/>
</dbReference>
<dbReference type="RefSeq" id="WP_271995746.1">
    <property type="nucleotide sequence ID" value="NZ_JAQNDN010000002.1"/>
</dbReference>
<gene>
    <name evidence="2" type="ORF">POL58_07545</name>
</gene>
<dbReference type="SUPFAM" id="SSF63829">
    <property type="entry name" value="Calcium-dependent phosphotriesterase"/>
    <property type="match status" value="1"/>
</dbReference>
<reference evidence="2 3" key="1">
    <citation type="submission" date="2022-11" db="EMBL/GenBank/DDBJ databases">
        <title>Minimal conservation of predation-associated metabolite biosynthetic gene clusters underscores biosynthetic potential of Myxococcota including descriptions for ten novel species: Archangium lansinium sp. nov., Myxococcus landrumus sp. nov., Nannocystis bai.</title>
        <authorList>
            <person name="Ahearne A."/>
            <person name="Stevens C."/>
            <person name="Dowd S."/>
        </authorList>
    </citation>
    <scope>NUCLEOTIDE SEQUENCE [LARGE SCALE GENOMIC DNA]</scope>
    <source>
        <strain evidence="2 3">NCELM</strain>
    </source>
</reference>
<keyword evidence="3" id="KW-1185">Reference proteome</keyword>
<feature type="region of interest" description="Disordered" evidence="1">
    <location>
        <begin position="16"/>
        <end position="39"/>
    </location>
</feature>